<dbReference type="GO" id="GO:0036156">
    <property type="term" value="C:inner dynein arm"/>
    <property type="evidence" value="ECO:0007669"/>
    <property type="project" value="TreeGrafter"/>
</dbReference>
<feature type="region of interest" description="Disordered" evidence="5">
    <location>
        <begin position="1"/>
        <end position="49"/>
    </location>
</feature>
<dbReference type="SMART" id="SM00320">
    <property type="entry name" value="WD40"/>
    <property type="match status" value="3"/>
</dbReference>
<dbReference type="InterPro" id="IPR050687">
    <property type="entry name" value="Dynein_IC"/>
</dbReference>
<dbReference type="FunFam" id="2.130.10.10:FF:001352">
    <property type="entry name" value="WD repeat domain 63"/>
    <property type="match status" value="1"/>
</dbReference>
<dbReference type="GO" id="GO:0036159">
    <property type="term" value="P:inner dynein arm assembly"/>
    <property type="evidence" value="ECO:0007669"/>
    <property type="project" value="TreeGrafter"/>
</dbReference>
<dbReference type="SUPFAM" id="SSF50978">
    <property type="entry name" value="WD40 repeat-like"/>
    <property type="match status" value="1"/>
</dbReference>
<dbReference type="GO" id="GO:0045503">
    <property type="term" value="F:dynein light chain binding"/>
    <property type="evidence" value="ECO:0007669"/>
    <property type="project" value="TreeGrafter"/>
</dbReference>
<evidence type="ECO:0000256" key="3">
    <source>
        <dbReference type="ARBA" id="ARBA00022574"/>
    </source>
</evidence>
<comment type="subcellular location">
    <subcellularLocation>
        <location evidence="1">Cytoplasm</location>
    </subcellularLocation>
</comment>
<dbReference type="InParanoid" id="A0A6P8PBL8"/>
<dbReference type="InterPro" id="IPR001680">
    <property type="entry name" value="WD40_rpt"/>
</dbReference>
<dbReference type="PANTHER" id="PTHR12442:SF5">
    <property type="entry name" value="DYNEIN AXONEMAL INTERMEDIATE CHAIN 3"/>
    <property type="match status" value="1"/>
</dbReference>
<dbReference type="GO" id="GO:0060294">
    <property type="term" value="P:cilium movement involved in cell motility"/>
    <property type="evidence" value="ECO:0007669"/>
    <property type="project" value="TreeGrafter"/>
</dbReference>
<accession>A0A6P8PBL8</accession>
<evidence type="ECO:0000256" key="4">
    <source>
        <dbReference type="ARBA" id="ARBA00022737"/>
    </source>
</evidence>
<dbReference type="GO" id="GO:0045504">
    <property type="term" value="F:dynein heavy chain binding"/>
    <property type="evidence" value="ECO:0007669"/>
    <property type="project" value="TreeGrafter"/>
</dbReference>
<dbReference type="CTD" id="126820"/>
<evidence type="ECO:0000256" key="5">
    <source>
        <dbReference type="SAM" id="MobiDB-lite"/>
    </source>
</evidence>
<dbReference type="InterPro" id="IPR036322">
    <property type="entry name" value="WD40_repeat_dom_sf"/>
</dbReference>
<feature type="compositionally biased region" description="Basic residues" evidence="5">
    <location>
        <begin position="18"/>
        <end position="38"/>
    </location>
</feature>
<sequence>MSSGRGSSRSRSPGSKGSAKKRKGKRSKSPRSGKRKGKRGDESLETPVSLGHPDYIVPLVLTTQTQQIFQCQPEIDIKSEEPYKLIKKADILADIKTRAAVSDFSPVKKIIADYHGEEFLLVLDKDFTYGQNFYLVTTEEAKENILHPPEILKKEGDLTKGESEVYVYKPPVQKEWVSLGSEKEVEEEVKKSIEKIKYMVSRIQRHFGASVSFTDHNASEVKDSYIECTSYEDKRFFIKHIEKNIGIQVVPDLKDSYTQTKWTYPKNACTQYVPREFSDKEKQTLLSSAKVNKFTNAVCKRVELALQQNEIMNAFFDDWRALAEVESTYGSKSDTQLKEFQSFTDLHYSKEKTISCINWHPIIYGLVAVAVTECLTFEDRINMSAKLLLKPSLILIWSFADPIHPQLILECPDDILCFQFCPSNPNIIAGGCINGQVVLWDISNYEEKLHSTKPTRSKNLPIVRGFDAKASGAAHFVRYCALSSIEFGHKAVVTDLHWLPDFFEVNRKGSPYENQQGACVQLVTCSPDCSVMFWDIRPPKTSAILPGSEKKLTDEKFPEGPQEIPTTFITLDLVWKPLIKVTLSRIDMGGDYSPMKISLEEEHFGTKIQDKFQVEVKREIAEGKFDYNNLRSSSATNLKPLDNINTNFFIGSEDGELIYAGWKLERDKDSGRLVCQKALDRHTVHDGIVHTVQRSPFFKDIILTIGGWTFAIWKEGVTGGPILRSSCGKKRLTAGHWSLSRAGVFFIGREDGNVDIWDLLEKTHEPSQTQNISSSLITCIKPCVVSSKQHFLAISDEYGTLYIFEIPWTLRSLSSNENSLVQNYFDREVKHLDYLQQRKTFRANEKKEKDQQEEIKKKVGSTLYKSKDEIEEELSKEYEIFMATEKNILVELGLRLPDQEKNIDYM</sequence>
<dbReference type="Proteomes" id="UP000515159">
    <property type="component" value="Chromosome 12"/>
</dbReference>
<dbReference type="FunCoup" id="A0A6P8PBL8">
    <property type="interactions" value="25"/>
</dbReference>
<dbReference type="AlphaFoldDB" id="A0A6P8PBL8"/>
<dbReference type="PANTHER" id="PTHR12442">
    <property type="entry name" value="DYNEIN INTERMEDIATE CHAIN"/>
    <property type="match status" value="1"/>
</dbReference>
<dbReference type="RefSeq" id="XP_033772911.1">
    <property type="nucleotide sequence ID" value="XM_033917020.1"/>
</dbReference>
<keyword evidence="4" id="KW-0677">Repeat</keyword>
<dbReference type="GeneID" id="117346854"/>
<organism evidence="6 7">
    <name type="scientific">Geotrypetes seraphini</name>
    <name type="common">Gaboon caecilian</name>
    <name type="synonym">Caecilia seraphini</name>
    <dbReference type="NCBI Taxonomy" id="260995"/>
    <lineage>
        <taxon>Eukaryota</taxon>
        <taxon>Metazoa</taxon>
        <taxon>Chordata</taxon>
        <taxon>Craniata</taxon>
        <taxon>Vertebrata</taxon>
        <taxon>Euteleostomi</taxon>
        <taxon>Amphibia</taxon>
        <taxon>Gymnophiona</taxon>
        <taxon>Geotrypetes</taxon>
    </lineage>
</organism>
<evidence type="ECO:0000313" key="6">
    <source>
        <dbReference type="Proteomes" id="UP000515159"/>
    </source>
</evidence>
<evidence type="ECO:0000256" key="2">
    <source>
        <dbReference type="ARBA" id="ARBA00022490"/>
    </source>
</evidence>
<name>A0A6P8PBL8_GEOSA</name>
<dbReference type="InterPro" id="IPR015943">
    <property type="entry name" value="WD40/YVTN_repeat-like_dom_sf"/>
</dbReference>
<evidence type="ECO:0000256" key="1">
    <source>
        <dbReference type="ARBA" id="ARBA00004496"/>
    </source>
</evidence>
<dbReference type="Gene3D" id="2.130.10.10">
    <property type="entry name" value="YVTN repeat-like/Quinoprotein amine dehydrogenase"/>
    <property type="match status" value="2"/>
</dbReference>
<dbReference type="KEGG" id="gsh:117346854"/>
<keyword evidence="3" id="KW-0853">WD repeat</keyword>
<keyword evidence="6" id="KW-1185">Reference proteome</keyword>
<proteinExistence type="predicted"/>
<reference evidence="7" key="1">
    <citation type="submission" date="2025-08" db="UniProtKB">
        <authorList>
            <consortium name="RefSeq"/>
        </authorList>
    </citation>
    <scope>IDENTIFICATION</scope>
</reference>
<protein>
    <submittedName>
        <fullName evidence="7">WD repeat-containing protein 63</fullName>
    </submittedName>
</protein>
<feature type="compositionally biased region" description="Low complexity" evidence="5">
    <location>
        <begin position="1"/>
        <end position="17"/>
    </location>
</feature>
<dbReference type="OrthoDB" id="6619788at2759"/>
<gene>
    <name evidence="7" type="primary">WDR63</name>
</gene>
<keyword evidence="2" id="KW-0963">Cytoplasm</keyword>
<evidence type="ECO:0000313" key="7">
    <source>
        <dbReference type="RefSeq" id="XP_033772911.1"/>
    </source>
</evidence>